<proteinExistence type="predicted"/>
<accession>A0AAU9ESF9</accession>
<evidence type="ECO:0000313" key="3">
    <source>
        <dbReference type="Proteomes" id="UP001366166"/>
    </source>
</evidence>
<dbReference type="RefSeq" id="WP_338601423.1">
    <property type="nucleotide sequence ID" value="NZ_AP028679.1"/>
</dbReference>
<feature type="domain" description="DUF1638" evidence="1">
    <location>
        <begin position="36"/>
        <end position="201"/>
    </location>
</feature>
<dbReference type="Pfam" id="PF07796">
    <property type="entry name" value="DUF1638"/>
    <property type="match status" value="1"/>
</dbReference>
<dbReference type="KEGG" id="dmp:FAK_31550"/>
<reference evidence="3" key="1">
    <citation type="journal article" date="2023" name="Arch. Microbiol.">
        <title>Desulfoferula mesophilus gen. nov. sp. nov., a mesophilic sulfate-reducing bacterium isolated from a brackish lake sediment.</title>
        <authorList>
            <person name="Watanabe T."/>
            <person name="Yabe T."/>
            <person name="Tsuji J.M."/>
            <person name="Fukui M."/>
        </authorList>
    </citation>
    <scope>NUCLEOTIDE SEQUENCE [LARGE SCALE GENOMIC DNA]</scope>
    <source>
        <strain evidence="3">12FAK</strain>
    </source>
</reference>
<name>A0AAU9ESF9_9BACT</name>
<dbReference type="AlphaFoldDB" id="A0AAU9ESF9"/>
<protein>
    <recommendedName>
        <fullName evidence="1">DUF1638 domain-containing protein</fullName>
    </recommendedName>
</protein>
<evidence type="ECO:0000259" key="1">
    <source>
        <dbReference type="Pfam" id="PF07796"/>
    </source>
</evidence>
<dbReference type="EMBL" id="AP028679">
    <property type="protein sequence ID" value="BEQ16089.1"/>
    <property type="molecule type" value="Genomic_DNA"/>
</dbReference>
<evidence type="ECO:0000313" key="2">
    <source>
        <dbReference type="EMBL" id="BEQ16089.1"/>
    </source>
</evidence>
<dbReference type="Proteomes" id="UP001366166">
    <property type="component" value="Chromosome"/>
</dbReference>
<dbReference type="InterPro" id="IPR012437">
    <property type="entry name" value="DUF1638"/>
</dbReference>
<gene>
    <name evidence="2" type="ORF">FAK_31550</name>
</gene>
<organism evidence="2 3">
    <name type="scientific">Desulfoferula mesophila</name>
    <dbReference type="NCBI Taxonomy" id="3058419"/>
    <lineage>
        <taxon>Bacteria</taxon>
        <taxon>Pseudomonadati</taxon>
        <taxon>Thermodesulfobacteriota</taxon>
        <taxon>Desulfarculia</taxon>
        <taxon>Desulfarculales</taxon>
        <taxon>Desulfarculaceae</taxon>
        <taxon>Desulfoferula</taxon>
    </lineage>
</organism>
<keyword evidence="3" id="KW-1185">Reference proteome</keyword>
<sequence>MNPDHPRLGGARVLACRVFQPELTSLGVQDDQVRYLDQGLHRYPDQLRQELGRSLAELEEDPGVERVILGYGFCGGGMQGLKASRASLVLPLVHDCVPLLLGDAQANPCVGCGGTFYLTPGWIDHGQTPYSEYFVTKERFGHEDALWVGEQMLAGYHRVALVDTGVGLLARHRRYAKDMARLFGLAYEEQRGHRDWLSRLLGGAPGPGLTVLPPGQAVDIGLYPQASSSCGKSGSDA</sequence>